<reference evidence="1" key="1">
    <citation type="submission" date="2009-10" db="EMBL/GenBank/DDBJ databases">
        <title>Diversity of trophic interactions inside an arsenic-rich microbial ecosystem.</title>
        <authorList>
            <person name="Bertin P.N."/>
            <person name="Heinrich-Salmeron A."/>
            <person name="Pelletier E."/>
            <person name="Goulhen-Chollet F."/>
            <person name="Arsene-Ploetze F."/>
            <person name="Gallien S."/>
            <person name="Calteau A."/>
            <person name="Vallenet D."/>
            <person name="Casiot C."/>
            <person name="Chane-Woon-Ming B."/>
            <person name="Giloteaux L."/>
            <person name="Barakat M."/>
            <person name="Bonnefoy V."/>
            <person name="Bruneel O."/>
            <person name="Chandler M."/>
            <person name="Cleiss J."/>
            <person name="Duran R."/>
            <person name="Elbaz-Poulichet F."/>
            <person name="Fonknechten N."/>
            <person name="Lauga B."/>
            <person name="Mornico D."/>
            <person name="Ortet P."/>
            <person name="Schaeffer C."/>
            <person name="Siguier P."/>
            <person name="Alexander Thil Smith A."/>
            <person name="Van Dorsselaer A."/>
            <person name="Weissenbach J."/>
            <person name="Medigue C."/>
            <person name="Le Paslier D."/>
        </authorList>
    </citation>
    <scope>NUCLEOTIDE SEQUENCE</scope>
</reference>
<protein>
    <submittedName>
        <fullName evidence="1">Uncharacterized protein</fullName>
    </submittedName>
</protein>
<dbReference type="AlphaFoldDB" id="E6PEH6"/>
<proteinExistence type="predicted"/>
<organism evidence="1">
    <name type="scientific">mine drainage metagenome</name>
    <dbReference type="NCBI Taxonomy" id="410659"/>
    <lineage>
        <taxon>unclassified sequences</taxon>
        <taxon>metagenomes</taxon>
        <taxon>ecological metagenomes</taxon>
    </lineage>
</organism>
<dbReference type="EMBL" id="CABL01000005">
    <property type="protein sequence ID" value="CBH74861.1"/>
    <property type="molecule type" value="Genomic_DNA"/>
</dbReference>
<evidence type="ECO:0000313" key="1">
    <source>
        <dbReference type="EMBL" id="CBH74861.1"/>
    </source>
</evidence>
<gene>
    <name evidence="1" type="ORF">CARN1_0036</name>
</gene>
<name>E6PEH6_9ZZZZ</name>
<accession>E6PEH6</accession>
<sequence>MQPIHALALLLAFAPQQMPAPIPTQPPPVMATPPLAPLPSDTLNNGPCLDSPRAVPLVLQAPVIVGNQIVRIDKVVSTDSMMPGEVIGFLYTLQDGTTWLGQRTSNYMSAADSRAINLVLAASRLPADTETAFPPQMRYGVATHYRQFFPVQVQASALPALRVRIDPCVAWPSGVQLPDPRF</sequence>
<comment type="caution">
    <text evidence="1">The sequence shown here is derived from an EMBL/GenBank/DDBJ whole genome shotgun (WGS) entry which is preliminary data.</text>
</comment>